<keyword evidence="3" id="KW-1185">Reference proteome</keyword>
<gene>
    <name evidence="2" type="ORF">Pcinc_030782</name>
</gene>
<evidence type="ECO:0000313" key="2">
    <source>
        <dbReference type="EMBL" id="KAK3863453.1"/>
    </source>
</evidence>
<evidence type="ECO:0000313" key="3">
    <source>
        <dbReference type="Proteomes" id="UP001286313"/>
    </source>
</evidence>
<name>A0AAE1K5J2_PETCI</name>
<dbReference type="Proteomes" id="UP001286313">
    <property type="component" value="Unassembled WGS sequence"/>
</dbReference>
<protein>
    <submittedName>
        <fullName evidence="2">Uncharacterized protein</fullName>
    </submittedName>
</protein>
<comment type="caution">
    <text evidence="2">The sequence shown here is derived from an EMBL/GenBank/DDBJ whole genome shotgun (WGS) entry which is preliminary data.</text>
</comment>
<proteinExistence type="predicted"/>
<organism evidence="2 3">
    <name type="scientific">Petrolisthes cinctipes</name>
    <name type="common">Flat porcelain crab</name>
    <dbReference type="NCBI Taxonomy" id="88211"/>
    <lineage>
        <taxon>Eukaryota</taxon>
        <taxon>Metazoa</taxon>
        <taxon>Ecdysozoa</taxon>
        <taxon>Arthropoda</taxon>
        <taxon>Crustacea</taxon>
        <taxon>Multicrustacea</taxon>
        <taxon>Malacostraca</taxon>
        <taxon>Eumalacostraca</taxon>
        <taxon>Eucarida</taxon>
        <taxon>Decapoda</taxon>
        <taxon>Pleocyemata</taxon>
        <taxon>Anomura</taxon>
        <taxon>Galatheoidea</taxon>
        <taxon>Porcellanidae</taxon>
        <taxon>Petrolisthes</taxon>
    </lineage>
</organism>
<reference evidence="2" key="1">
    <citation type="submission" date="2023-10" db="EMBL/GenBank/DDBJ databases">
        <title>Genome assemblies of two species of porcelain crab, Petrolisthes cinctipes and Petrolisthes manimaculis (Anomura: Porcellanidae).</title>
        <authorList>
            <person name="Angst P."/>
        </authorList>
    </citation>
    <scope>NUCLEOTIDE SEQUENCE</scope>
    <source>
        <strain evidence="2">PB745_01</strain>
        <tissue evidence="2">Gill</tissue>
    </source>
</reference>
<dbReference type="EMBL" id="JAWQEG010004008">
    <property type="protein sequence ID" value="KAK3863453.1"/>
    <property type="molecule type" value="Genomic_DNA"/>
</dbReference>
<sequence length="116" mass="12803">MQLPFTFNGQNENEVNLSLQSVTLCSIKKVTPTPDDRTSPIYLPSTTHLASYLTPPVTRRYRPMYPSLSGHSLNHGSTSNTNTTTSPAEVICPHKNQSKANTRARFKMAVPSSLQV</sequence>
<feature type="compositionally biased region" description="Low complexity" evidence="1">
    <location>
        <begin position="77"/>
        <end position="86"/>
    </location>
</feature>
<evidence type="ECO:0000256" key="1">
    <source>
        <dbReference type="SAM" id="MobiDB-lite"/>
    </source>
</evidence>
<accession>A0AAE1K5J2</accession>
<dbReference type="AlphaFoldDB" id="A0AAE1K5J2"/>
<feature type="region of interest" description="Disordered" evidence="1">
    <location>
        <begin position="63"/>
        <end position="102"/>
    </location>
</feature>